<feature type="region of interest" description="Disordered" evidence="1">
    <location>
        <begin position="1"/>
        <end position="36"/>
    </location>
</feature>
<evidence type="ECO:0000313" key="3">
    <source>
        <dbReference type="Proteomes" id="UP000254425"/>
    </source>
</evidence>
<protein>
    <submittedName>
        <fullName evidence="2">Uncharacterized protein</fullName>
    </submittedName>
</protein>
<evidence type="ECO:0000256" key="1">
    <source>
        <dbReference type="SAM" id="MobiDB-lite"/>
    </source>
</evidence>
<evidence type="ECO:0000313" key="2">
    <source>
        <dbReference type="EMBL" id="AXK34664.1"/>
    </source>
</evidence>
<dbReference type="EMBL" id="CP031320">
    <property type="protein sequence ID" value="AXK34664.1"/>
    <property type="molecule type" value="Genomic_DNA"/>
</dbReference>
<dbReference type="RefSeq" id="WP_208880250.1">
    <property type="nucleotide sequence ID" value="NZ_CP031320.1"/>
</dbReference>
<feature type="compositionally biased region" description="Basic and acidic residues" evidence="1">
    <location>
        <begin position="11"/>
        <end position="24"/>
    </location>
</feature>
<accession>A0A345XSP8</accession>
<reference evidence="2 3" key="1">
    <citation type="submission" date="2018-07" db="EMBL/GenBank/DDBJ databases">
        <title>Draft genome of the type strain Streptomyces armeniacus ATCC 15676.</title>
        <authorList>
            <person name="Labana P."/>
            <person name="Gosse J.T."/>
            <person name="Boddy C.N."/>
        </authorList>
    </citation>
    <scope>NUCLEOTIDE SEQUENCE [LARGE SCALE GENOMIC DNA]</scope>
    <source>
        <strain evidence="2 3">ATCC 15676</strain>
    </source>
</reference>
<dbReference type="AlphaFoldDB" id="A0A345XSP8"/>
<dbReference type="Proteomes" id="UP000254425">
    <property type="component" value="Chromosome"/>
</dbReference>
<gene>
    <name evidence="2" type="ORF">DVA86_20440</name>
</gene>
<dbReference type="KEGG" id="sarm:DVA86_20440"/>
<name>A0A345XSP8_9ACTN</name>
<organism evidence="2 3">
    <name type="scientific">Streptomyces armeniacus</name>
    <dbReference type="NCBI Taxonomy" id="83291"/>
    <lineage>
        <taxon>Bacteria</taxon>
        <taxon>Bacillati</taxon>
        <taxon>Actinomycetota</taxon>
        <taxon>Actinomycetes</taxon>
        <taxon>Kitasatosporales</taxon>
        <taxon>Streptomycetaceae</taxon>
        <taxon>Streptomyces</taxon>
    </lineage>
</organism>
<proteinExistence type="predicted"/>
<sequence length="68" mass="7759">MRALADPARWVGERAPSHREHRAPEPVPRSRRRTADETVTAIAVELGFSDTYLYRLHVVPDDPPRDPT</sequence>
<keyword evidence="3" id="KW-1185">Reference proteome</keyword>